<evidence type="ECO:0000313" key="1">
    <source>
        <dbReference type="EMBL" id="MBZ0158737.1"/>
    </source>
</evidence>
<proteinExistence type="predicted"/>
<dbReference type="EMBL" id="JAIOIU010000016">
    <property type="protein sequence ID" value="MBZ0158737.1"/>
    <property type="molecule type" value="Genomic_DNA"/>
</dbReference>
<dbReference type="Proteomes" id="UP001197609">
    <property type="component" value="Unassembled WGS sequence"/>
</dbReference>
<evidence type="ECO:0000313" key="2">
    <source>
        <dbReference type="Proteomes" id="UP001197609"/>
    </source>
</evidence>
<sequence>MSAIETLSATEFISLYLFDRVPHIFGDDRRSFLSWKGALAKAIEVDPACITLVGSSAVGISLNPSKGFRPFDSGSDVDVGVISHYHFTVAWRFLRTQGHRRTHVDAKTRVAWDEHVKCYIYWGTIATDRLLGILPFGKKWLAALTTMAQTSPTVGRDINLRIYSDYESLRAYQIWSAQRAREDILTKGEADAPIP</sequence>
<gene>
    <name evidence="1" type="ORF">K8G79_01075</name>
</gene>
<dbReference type="AlphaFoldDB" id="A0AAJ1AG69"/>
<reference evidence="1 2" key="1">
    <citation type="journal article" date="2021" name="bioRxiv">
        <title>Unraveling nitrogen, sulfur and carbon metabolic pathways and microbial community transcriptional responses to substrate deprivation and toxicity stresses in a bioreactor mimicking anoxic brackish coastal sediment conditions.</title>
        <authorList>
            <person name="Martins P.D."/>
            <person name="Echeveste M.J."/>
            <person name="Arshad A."/>
            <person name="Kurth J."/>
            <person name="Ouboter H."/>
            <person name="Jetten M.S.M."/>
            <person name="Welte C.U."/>
        </authorList>
    </citation>
    <scope>NUCLEOTIDE SEQUENCE [LARGE SCALE GENOMIC DNA]</scope>
    <source>
        <strain evidence="1">MAG_38</strain>
    </source>
</reference>
<accession>A0AAJ1AG69</accession>
<comment type="caution">
    <text evidence="1">The sequence shown here is derived from an EMBL/GenBank/DDBJ whole genome shotgun (WGS) entry which is preliminary data.</text>
</comment>
<protein>
    <submittedName>
        <fullName evidence="1">Uncharacterized protein</fullName>
    </submittedName>
</protein>
<organism evidence="1 2">
    <name type="scientific">Candidatus Methylomirabilis tolerans</name>
    <dbReference type="NCBI Taxonomy" id="3123416"/>
    <lineage>
        <taxon>Bacteria</taxon>
        <taxon>Candidatus Methylomirabilota</taxon>
        <taxon>Candidatus Methylomirabilia</taxon>
        <taxon>Candidatus Methylomirabilales</taxon>
        <taxon>Candidatus Methylomirabilaceae</taxon>
        <taxon>Candidatus Methylomirabilis</taxon>
    </lineage>
</organism>
<name>A0AAJ1AG69_9BACT</name>